<evidence type="ECO:0000313" key="3">
    <source>
        <dbReference type="Proteomes" id="UP001183629"/>
    </source>
</evidence>
<dbReference type="RefSeq" id="WP_310421851.1">
    <property type="nucleotide sequence ID" value="NZ_JAVDYC010000001.1"/>
</dbReference>
<protein>
    <submittedName>
        <fullName evidence="2">Uncharacterized protein</fullName>
    </submittedName>
</protein>
<evidence type="ECO:0000313" key="2">
    <source>
        <dbReference type="EMBL" id="MDR7326341.1"/>
    </source>
</evidence>
<dbReference type="EMBL" id="JAVDYC010000001">
    <property type="protein sequence ID" value="MDR7326341.1"/>
    <property type="molecule type" value="Genomic_DNA"/>
</dbReference>
<dbReference type="AlphaFoldDB" id="A0AAE3ZV52"/>
<accession>A0AAE3ZV52</accession>
<organism evidence="2 3">
    <name type="scientific">Catenuloplanes niger</name>
    <dbReference type="NCBI Taxonomy" id="587534"/>
    <lineage>
        <taxon>Bacteria</taxon>
        <taxon>Bacillati</taxon>
        <taxon>Actinomycetota</taxon>
        <taxon>Actinomycetes</taxon>
        <taxon>Micromonosporales</taxon>
        <taxon>Micromonosporaceae</taxon>
        <taxon>Catenuloplanes</taxon>
    </lineage>
</organism>
<reference evidence="2 3" key="1">
    <citation type="submission" date="2023-07" db="EMBL/GenBank/DDBJ databases">
        <title>Sequencing the genomes of 1000 actinobacteria strains.</title>
        <authorList>
            <person name="Klenk H.-P."/>
        </authorList>
    </citation>
    <scope>NUCLEOTIDE SEQUENCE [LARGE SCALE GENOMIC DNA]</scope>
    <source>
        <strain evidence="2 3">DSM 44711</strain>
    </source>
</reference>
<gene>
    <name evidence="2" type="ORF">J2S44_006591</name>
</gene>
<dbReference type="Proteomes" id="UP001183629">
    <property type="component" value="Unassembled WGS sequence"/>
</dbReference>
<proteinExistence type="predicted"/>
<keyword evidence="1" id="KW-0175">Coiled coil</keyword>
<keyword evidence="3" id="KW-1185">Reference proteome</keyword>
<evidence type="ECO:0000256" key="1">
    <source>
        <dbReference type="SAM" id="Coils"/>
    </source>
</evidence>
<feature type="coiled-coil region" evidence="1">
    <location>
        <begin position="38"/>
        <end position="65"/>
    </location>
</feature>
<comment type="caution">
    <text evidence="2">The sequence shown here is derived from an EMBL/GenBank/DDBJ whole genome shotgun (WGS) entry which is preliminary data.</text>
</comment>
<sequence>MILWIILGVALFSLVVLGLAVRPVLARVPELYRAVRRLMLKQEALERLQAKAEALQERSLAVAEKAGEAADQVAVIRAGKP</sequence>
<name>A0AAE3ZV52_9ACTN</name>